<dbReference type="EMBL" id="CAJJDO010000036">
    <property type="protein sequence ID" value="CAD8161505.1"/>
    <property type="molecule type" value="Genomic_DNA"/>
</dbReference>
<reference evidence="2" key="1">
    <citation type="submission" date="2021-01" db="EMBL/GenBank/DDBJ databases">
        <authorList>
            <consortium name="Genoscope - CEA"/>
            <person name="William W."/>
        </authorList>
    </citation>
    <scope>NUCLEOTIDE SEQUENCE</scope>
</reference>
<dbReference type="PANTHER" id="PTHR24362:SF309">
    <property type="entry name" value="PROTEIN KINASE DOMAIN-CONTAINING PROTEIN"/>
    <property type="match status" value="1"/>
</dbReference>
<evidence type="ECO:0000313" key="3">
    <source>
        <dbReference type="Proteomes" id="UP000689195"/>
    </source>
</evidence>
<accession>A0A8S1U8P4</accession>
<dbReference type="InterPro" id="IPR008271">
    <property type="entry name" value="Ser/Thr_kinase_AS"/>
</dbReference>
<dbReference type="InterPro" id="IPR000719">
    <property type="entry name" value="Prot_kinase_dom"/>
</dbReference>
<dbReference type="PROSITE" id="PS00108">
    <property type="entry name" value="PROTEIN_KINASE_ST"/>
    <property type="match status" value="1"/>
</dbReference>
<organism evidence="2 3">
    <name type="scientific">Paramecium pentaurelia</name>
    <dbReference type="NCBI Taxonomy" id="43138"/>
    <lineage>
        <taxon>Eukaryota</taxon>
        <taxon>Sar</taxon>
        <taxon>Alveolata</taxon>
        <taxon>Ciliophora</taxon>
        <taxon>Intramacronucleata</taxon>
        <taxon>Oligohymenophorea</taxon>
        <taxon>Peniculida</taxon>
        <taxon>Parameciidae</taxon>
        <taxon>Paramecium</taxon>
    </lineage>
</organism>
<dbReference type="GO" id="GO:0005524">
    <property type="term" value="F:ATP binding"/>
    <property type="evidence" value="ECO:0007669"/>
    <property type="project" value="InterPro"/>
</dbReference>
<evidence type="ECO:0000313" key="2">
    <source>
        <dbReference type="EMBL" id="CAD8161505.1"/>
    </source>
</evidence>
<dbReference type="PROSITE" id="PS50011">
    <property type="entry name" value="PROTEIN_KINASE_DOM"/>
    <property type="match status" value="1"/>
</dbReference>
<keyword evidence="3" id="KW-1185">Reference proteome</keyword>
<comment type="caution">
    <text evidence="2">The sequence shown here is derived from an EMBL/GenBank/DDBJ whole genome shotgun (WGS) entry which is preliminary data.</text>
</comment>
<proteinExistence type="predicted"/>
<protein>
    <recommendedName>
        <fullName evidence="1">Protein kinase domain-containing protein</fullName>
    </recommendedName>
</protein>
<evidence type="ECO:0000259" key="1">
    <source>
        <dbReference type="PROSITE" id="PS50011"/>
    </source>
</evidence>
<dbReference type="FunFam" id="1.10.510.10:FF:000810">
    <property type="entry name" value="Uncharacterized protein"/>
    <property type="match status" value="1"/>
</dbReference>
<dbReference type="PANTHER" id="PTHR24362">
    <property type="entry name" value="SERINE/THREONINE-PROTEIN KINASE NEK"/>
    <property type="match status" value="1"/>
</dbReference>
<dbReference type="AlphaFoldDB" id="A0A8S1U8P4"/>
<gene>
    <name evidence="2" type="ORF">PPENT_87.1.T0360220</name>
</gene>
<name>A0A8S1U8P4_9CILI</name>
<feature type="domain" description="Protein kinase" evidence="1">
    <location>
        <begin position="45"/>
        <end position="305"/>
    </location>
</feature>
<sequence>MELNIKLMRYFFQRVYRNKLEWQYKGNVNFFFYNNQSIHSKKHMHIKTTLLSEGSSSFVFLTEDPNYVMKEFKSMYPVSMRQKEAQILEVLKSEHIVKLTTFTENYLILERLRPQDLFEVVKSQSLNHQFIKETCKTLIRIINTIHKMQVVHRDIKLENILIDNTGRLVLCDFGFSELLTNSTVKRTMGTLNYMPPELHQESLIGGMNSDNINTQILIKSDVFSLGVTVFQIIFGFQPFTSTKPGANCKLWKLIQQKKWTQYWTLIQKLSKLQIDPLTQNFLELFLQSDTSSRATLDEIYIHPFLNQVKDDVHLIF</sequence>
<dbReference type="SMART" id="SM00220">
    <property type="entry name" value="S_TKc"/>
    <property type="match status" value="1"/>
</dbReference>
<dbReference type="Pfam" id="PF00069">
    <property type="entry name" value="Pkinase"/>
    <property type="match status" value="1"/>
</dbReference>
<dbReference type="OrthoDB" id="4062651at2759"/>
<dbReference type="GO" id="GO:0004672">
    <property type="term" value="F:protein kinase activity"/>
    <property type="evidence" value="ECO:0007669"/>
    <property type="project" value="InterPro"/>
</dbReference>
<dbReference type="Proteomes" id="UP000689195">
    <property type="component" value="Unassembled WGS sequence"/>
</dbReference>